<evidence type="ECO:0000256" key="8">
    <source>
        <dbReference type="ARBA" id="ARBA00023004"/>
    </source>
</evidence>
<keyword evidence="6" id="KW-0732">Signal</keyword>
<proteinExistence type="predicted"/>
<evidence type="ECO:0000256" key="5">
    <source>
        <dbReference type="ARBA" id="ARBA00022723"/>
    </source>
</evidence>
<dbReference type="InterPro" id="IPR036280">
    <property type="entry name" value="Multihaem_cyt_sf"/>
</dbReference>
<accession>A0ABY6BLH6</accession>
<evidence type="ECO:0000256" key="1">
    <source>
        <dbReference type="ARBA" id="ARBA00001926"/>
    </source>
</evidence>
<dbReference type="SUPFAM" id="SSF49879">
    <property type="entry name" value="SMAD/FHA domain"/>
    <property type="match status" value="1"/>
</dbReference>
<keyword evidence="3" id="KW-0813">Transport</keyword>
<evidence type="ECO:0000313" key="12">
    <source>
        <dbReference type="Proteomes" id="UP001064632"/>
    </source>
</evidence>
<organism evidence="11 12">
    <name type="scientific">Tahibacter amnicola</name>
    <dbReference type="NCBI Taxonomy" id="2976241"/>
    <lineage>
        <taxon>Bacteria</taxon>
        <taxon>Pseudomonadati</taxon>
        <taxon>Pseudomonadota</taxon>
        <taxon>Gammaproteobacteria</taxon>
        <taxon>Lysobacterales</taxon>
        <taxon>Rhodanobacteraceae</taxon>
        <taxon>Tahibacter</taxon>
    </lineage>
</organism>
<dbReference type="InterPro" id="IPR051829">
    <property type="entry name" value="Multiheme_Cytochr_ET"/>
</dbReference>
<keyword evidence="9" id="KW-0472">Membrane</keyword>
<evidence type="ECO:0000256" key="7">
    <source>
        <dbReference type="ARBA" id="ARBA00022982"/>
    </source>
</evidence>
<evidence type="ECO:0000256" key="3">
    <source>
        <dbReference type="ARBA" id="ARBA00022448"/>
    </source>
</evidence>
<name>A0ABY6BLH6_9GAMM</name>
<dbReference type="Proteomes" id="UP001064632">
    <property type="component" value="Chromosome"/>
</dbReference>
<protein>
    <submittedName>
        <fullName evidence="11">Cytochrome c3 family protein</fullName>
    </submittedName>
</protein>
<dbReference type="EMBL" id="CP104694">
    <property type="protein sequence ID" value="UXI70327.1"/>
    <property type="molecule type" value="Genomic_DNA"/>
</dbReference>
<dbReference type="CDD" id="cd00060">
    <property type="entry name" value="FHA"/>
    <property type="match status" value="1"/>
</dbReference>
<dbReference type="Gene3D" id="2.60.200.20">
    <property type="match status" value="1"/>
</dbReference>
<dbReference type="Pfam" id="PF00498">
    <property type="entry name" value="FHA"/>
    <property type="match status" value="1"/>
</dbReference>
<keyword evidence="8" id="KW-0408">Iron</keyword>
<keyword evidence="7" id="KW-0249">Electron transport</keyword>
<evidence type="ECO:0000259" key="10">
    <source>
        <dbReference type="PROSITE" id="PS50006"/>
    </source>
</evidence>
<dbReference type="InterPro" id="IPR008984">
    <property type="entry name" value="SMAD_FHA_dom_sf"/>
</dbReference>
<dbReference type="SUPFAM" id="SSF48695">
    <property type="entry name" value="Multiheme cytochromes"/>
    <property type="match status" value="2"/>
</dbReference>
<evidence type="ECO:0000256" key="2">
    <source>
        <dbReference type="ARBA" id="ARBA00004196"/>
    </source>
</evidence>
<dbReference type="PANTHER" id="PTHR35038:SF6">
    <property type="entry name" value="SURFACE LOCALIZED DECAHEME CYTOCHROME C LIPOPROTEIN"/>
    <property type="match status" value="1"/>
</dbReference>
<sequence>MRWLIRRVLKQGKGAVSYEEDVHFGDQLSIGRAADQAIFIPDLRVALKHARVKITGPGRYRVDSLNLAGIRVNGELTYGLAVSAGSTIEIGSTRITLLDPPRDFEAAVEITTLDKTEQAAVHARRAKPTSLKETWLGKRLPSWLLFLGTLVLGLLIPAASHYSPVIARVITAAHLPGTTSWNPGPLDAAHRFFGDDCKRCHDTPFLQVRDRTCLSCHTQIAAHADPAKFNLPALGEARCASCHQDHHGLRGMVRTDQALCATCHTDLKTRTRNASQLADATDFGKNHPDFHINLPAWNDINVFAPQRTLLTPMVKETSGLKFNHVKHLKPDLNTPKGTRTLTCASCHTPDAGGLAMKPIQFETMCHECHTLGFDTFSPEREVPHAKVAEVGYMLDDYYARRALSGGYSDAGAPAVVQARRRPGDPPLSREQQIEALAWARNKARQVVDSIFTDRACITCHTVTPPTAETEWRIAPVRVAGIWFGEASFTHARHATMACGDCHQATTSETASDLLIPGIENCRQCHAGETGGSKVASTCIACHKYHQAEGLKLQSL</sequence>
<dbReference type="Gene3D" id="3.90.10.10">
    <property type="entry name" value="Cytochrome C3"/>
    <property type="match status" value="3"/>
</dbReference>
<evidence type="ECO:0000313" key="11">
    <source>
        <dbReference type="EMBL" id="UXI70327.1"/>
    </source>
</evidence>
<evidence type="ECO:0000256" key="6">
    <source>
        <dbReference type="ARBA" id="ARBA00022729"/>
    </source>
</evidence>
<keyword evidence="12" id="KW-1185">Reference proteome</keyword>
<feature type="domain" description="FHA" evidence="10">
    <location>
        <begin position="28"/>
        <end position="77"/>
    </location>
</feature>
<feature type="transmembrane region" description="Helical" evidence="9">
    <location>
        <begin position="140"/>
        <end position="159"/>
    </location>
</feature>
<dbReference type="InterPro" id="IPR000253">
    <property type="entry name" value="FHA_dom"/>
</dbReference>
<comment type="subcellular location">
    <subcellularLocation>
        <location evidence="2">Cell envelope</location>
    </subcellularLocation>
</comment>
<gene>
    <name evidence="11" type="ORF">N4264_12030</name>
</gene>
<dbReference type="RefSeq" id="WP_261697278.1">
    <property type="nucleotide sequence ID" value="NZ_CP104694.1"/>
</dbReference>
<comment type="cofactor">
    <cofactor evidence="1">
        <name>heme c</name>
        <dbReference type="ChEBI" id="CHEBI:61717"/>
    </cofactor>
</comment>
<keyword evidence="9" id="KW-1133">Transmembrane helix</keyword>
<reference evidence="11" key="1">
    <citation type="submission" date="2022-09" db="EMBL/GenBank/DDBJ databases">
        <title>Tahibacter sp. nov., isolated from a fresh water.</title>
        <authorList>
            <person name="Baek J.H."/>
            <person name="Lee J.K."/>
            <person name="Kim J.M."/>
            <person name="Jeon C.O."/>
        </authorList>
    </citation>
    <scope>NUCLEOTIDE SEQUENCE</scope>
    <source>
        <strain evidence="11">W38</strain>
    </source>
</reference>
<dbReference type="CDD" id="cd08168">
    <property type="entry name" value="Cytochrom_C3"/>
    <property type="match status" value="2"/>
</dbReference>
<keyword evidence="4" id="KW-0349">Heme</keyword>
<dbReference type="PROSITE" id="PS50006">
    <property type="entry name" value="FHA_DOMAIN"/>
    <property type="match status" value="1"/>
</dbReference>
<dbReference type="Pfam" id="PF14537">
    <property type="entry name" value="Cytochrom_c3_2"/>
    <property type="match status" value="1"/>
</dbReference>
<evidence type="ECO:0000256" key="9">
    <source>
        <dbReference type="SAM" id="Phobius"/>
    </source>
</evidence>
<keyword evidence="9" id="KW-0812">Transmembrane</keyword>
<dbReference type="PANTHER" id="PTHR35038">
    <property type="entry name" value="DISSIMILATORY SULFITE REDUCTASE SIRA"/>
    <property type="match status" value="1"/>
</dbReference>
<evidence type="ECO:0000256" key="4">
    <source>
        <dbReference type="ARBA" id="ARBA00022617"/>
    </source>
</evidence>
<dbReference type="InterPro" id="IPR012286">
    <property type="entry name" value="Tetrahaem_cytochrome"/>
</dbReference>
<keyword evidence="5" id="KW-0479">Metal-binding</keyword>